<gene>
    <name evidence="1" type="ORF">KW868_15695</name>
</gene>
<evidence type="ECO:0000313" key="2">
    <source>
        <dbReference type="Proteomes" id="UP000887320"/>
    </source>
</evidence>
<dbReference type="EMBL" id="JAHWXT010000006">
    <property type="protein sequence ID" value="MCF0265889.1"/>
    <property type="molecule type" value="Genomic_DNA"/>
</dbReference>
<protein>
    <submittedName>
        <fullName evidence="1">PAAR domain-containing protein</fullName>
    </submittedName>
</protein>
<name>A0A8X8GEH9_ACIGI</name>
<dbReference type="Proteomes" id="UP000887320">
    <property type="component" value="Unassembled WGS sequence"/>
</dbReference>
<sequence>MTKPKFLHELPIEQLKQMSQEDIKQIIKAEQLYFRHRPKKIYYLAVNGANTKNGGLVKASALESRIGGMPIALVGDDVIYADGTTSKIISGAGKGCLINGQSVALVGSYLENGDEIIDSPNISVAINIFIGDKTPEGFLCQEGVNHG</sequence>
<dbReference type="AlphaFoldDB" id="A0A8X8GEH9"/>
<accession>A0A8X8GEH9</accession>
<dbReference type="InterPro" id="IPR008727">
    <property type="entry name" value="PAAR_motif"/>
</dbReference>
<dbReference type="Pfam" id="PF05488">
    <property type="entry name" value="PAAR_motif"/>
    <property type="match status" value="1"/>
</dbReference>
<evidence type="ECO:0000313" key="1">
    <source>
        <dbReference type="EMBL" id="MCF0265889.1"/>
    </source>
</evidence>
<organism evidence="1 2">
    <name type="scientific">Acinetobacter guillouiae</name>
    <name type="common">Acinetobacter genomosp. 11</name>
    <dbReference type="NCBI Taxonomy" id="106649"/>
    <lineage>
        <taxon>Bacteria</taxon>
        <taxon>Pseudomonadati</taxon>
        <taxon>Pseudomonadota</taxon>
        <taxon>Gammaproteobacteria</taxon>
        <taxon>Moraxellales</taxon>
        <taxon>Moraxellaceae</taxon>
        <taxon>Acinetobacter</taxon>
    </lineage>
</organism>
<proteinExistence type="predicted"/>
<dbReference type="RefSeq" id="WP_234623885.1">
    <property type="nucleotide sequence ID" value="NZ_JAHWXT010000006.1"/>
</dbReference>
<dbReference type="Gene3D" id="2.60.200.60">
    <property type="match status" value="1"/>
</dbReference>
<comment type="caution">
    <text evidence="1">The sequence shown here is derived from an EMBL/GenBank/DDBJ whole genome shotgun (WGS) entry which is preliminary data.</text>
</comment>
<reference evidence="1" key="1">
    <citation type="submission" date="2021-07" db="EMBL/GenBank/DDBJ databases">
        <authorList>
            <person name="Fernandez M."/>
            <person name="Pereira P."/>
            <person name="Torres Tejerizo G.A."/>
            <person name="Gonzalez P."/>
            <person name="Agostini E."/>
        </authorList>
    </citation>
    <scope>NUCLEOTIDE SEQUENCE</scope>
    <source>
        <strain evidence="1">SFC 500-1A</strain>
    </source>
</reference>